<protein>
    <submittedName>
        <fullName evidence="1">Uncharacterized protein</fullName>
    </submittedName>
</protein>
<dbReference type="Proteomes" id="UP000094784">
    <property type="component" value="Unassembled WGS sequence"/>
</dbReference>
<dbReference type="AlphaFoldDB" id="A0A1E4QYG6"/>
<reference evidence="1 2" key="1">
    <citation type="submission" date="2016-09" db="EMBL/GenBank/DDBJ databases">
        <title>Draft genome sequence of the soil isolate, Lysinibacillus fusiformis M5, a potential hypoxanthine producer.</title>
        <authorList>
            <person name="Gallegos-Monterrosa R."/>
            <person name="Maroti G."/>
            <person name="Balint B."/>
            <person name="Kovacs A.T."/>
        </authorList>
    </citation>
    <scope>NUCLEOTIDE SEQUENCE [LARGE SCALE GENOMIC DNA]</scope>
    <source>
        <strain evidence="1 2">M5</strain>
    </source>
</reference>
<name>A0A1E4QYG6_9BACI</name>
<dbReference type="RefSeq" id="WP_069483496.1">
    <property type="nucleotide sequence ID" value="NZ_KV766183.1"/>
</dbReference>
<comment type="caution">
    <text evidence="1">The sequence shown here is derived from an EMBL/GenBank/DDBJ whole genome shotgun (WGS) entry which is preliminary data.</text>
</comment>
<sequence length="343" mass="39894">MLDIYLETEAQTIIKIADKNKSVLIIGDADSDYALNTIKYYDSTKKARSDYKGGKLIDAFDAAKEFQAEFVFLLNLKEKVDYIDLIDILKQYDFAYITPVNLYISDYFYDLNRGNKRVYYAQDYLERASVFNDSTLILTDKHASLYEDIDVYLDEMKKQCGPITGVVNTGSKGNNLIYVANNLKDYPYSNVVLASILTTTDLGEYPSIKELDVVFDMDDFDVGEFPIVYFKNNFQTKTTIENLINFEKFNPIFKSVFVDRILKYISRTYDLSKYTGKLYTPHQKILIEKEIETYFESLTNWIIRKFEIETVVFYKEDVGVGRVESTVSIWPKSTTEKYRLVVK</sequence>
<evidence type="ECO:0000313" key="2">
    <source>
        <dbReference type="Proteomes" id="UP000094784"/>
    </source>
</evidence>
<accession>A0A1E4QYG6</accession>
<proteinExistence type="predicted"/>
<evidence type="ECO:0000313" key="1">
    <source>
        <dbReference type="EMBL" id="ODV53254.1"/>
    </source>
</evidence>
<organism evidence="1 2">
    <name type="scientific">Lysinibacillus fusiformis</name>
    <dbReference type="NCBI Taxonomy" id="28031"/>
    <lineage>
        <taxon>Bacteria</taxon>
        <taxon>Bacillati</taxon>
        <taxon>Bacillota</taxon>
        <taxon>Bacilli</taxon>
        <taxon>Bacillales</taxon>
        <taxon>Bacillaceae</taxon>
        <taxon>Lysinibacillus</taxon>
    </lineage>
</organism>
<dbReference type="EMBL" id="MECQ01000008">
    <property type="protein sequence ID" value="ODV53254.1"/>
    <property type="molecule type" value="Genomic_DNA"/>
</dbReference>
<gene>
    <name evidence="1" type="ORF">BG258_23410</name>
</gene>